<comment type="caution">
    <text evidence="1">The sequence shown here is derived from an EMBL/GenBank/DDBJ whole genome shotgun (WGS) entry which is preliminary data.</text>
</comment>
<sequence length="219" mass="25091">MNNSRLQNELDSARIDMEKMLPQEILDTFEKTIREISDSNIASGLSLGTQAPDFSLPDYTGRIITLSEETTKGPVVLIFYRGHWCPFCNLQLKAYQRYMDEITSLNAQLIAISPQTSEHSMNMQQKNELSFHVLSDMHNQTAEKYNLNFRLPEYAHEIYKSLDISLDTFNGDSTWELPVPATYVIDSEGMIRARVADADYKKRMEPAEVLQILRSLKSS</sequence>
<evidence type="ECO:0000313" key="1">
    <source>
        <dbReference type="EMBL" id="KTS82317.1"/>
    </source>
</evidence>
<keyword evidence="2" id="KW-1185">Reference proteome</keyword>
<name>A0ACC4ZUN5_9BACL</name>
<organism evidence="1 2">
    <name type="scientific">Paenibacillus jamilae</name>
    <dbReference type="NCBI Taxonomy" id="114136"/>
    <lineage>
        <taxon>Bacteria</taxon>
        <taxon>Bacillati</taxon>
        <taxon>Bacillota</taxon>
        <taxon>Bacilli</taxon>
        <taxon>Bacillales</taxon>
        <taxon>Paenibacillaceae</taxon>
        <taxon>Paenibacillus</taxon>
    </lineage>
</organism>
<dbReference type="EMBL" id="LDRX01000050">
    <property type="protein sequence ID" value="KTS82317.1"/>
    <property type="molecule type" value="Genomic_DNA"/>
</dbReference>
<dbReference type="Proteomes" id="UP000074866">
    <property type="component" value="Unassembled WGS sequence"/>
</dbReference>
<protein>
    <submittedName>
        <fullName evidence="1">Alkyl hydroperoxide reductase</fullName>
    </submittedName>
</protein>
<gene>
    <name evidence="1" type="ORF">NS115_12065</name>
</gene>
<reference evidence="1 2" key="1">
    <citation type="journal article" date="2016" name="Front. Microbiol.">
        <title>Genomic Resource of Rice Seed Associated Bacteria.</title>
        <authorList>
            <person name="Midha S."/>
            <person name="Bansal K."/>
            <person name="Sharma S."/>
            <person name="Kumar N."/>
            <person name="Patil P.P."/>
            <person name="Chaudhry V."/>
            <person name="Patil P.B."/>
        </authorList>
    </citation>
    <scope>NUCLEOTIDE SEQUENCE [LARGE SCALE GENOMIC DNA]</scope>
    <source>
        <strain evidence="1 2">NS115</strain>
    </source>
</reference>
<evidence type="ECO:0000313" key="2">
    <source>
        <dbReference type="Proteomes" id="UP000074866"/>
    </source>
</evidence>
<proteinExistence type="predicted"/>
<accession>A0ACC4ZUN5</accession>